<dbReference type="Pfam" id="PF04230">
    <property type="entry name" value="PS_pyruv_trans"/>
    <property type="match status" value="1"/>
</dbReference>
<sequence length="361" mass="42009">MKAQVITLHSVANYGTQLQAYATQEKLKSVFDEVEFIDFRRQDTHGWGLLKTFSKGSFIRALAIFPTLIFWHFRFGDFRKHYLNLTKKRYDSEEAFKDFDSSADYYIVGSDQVWNSGWNGGVLPVFYLNFVPKSKNKVSFSSSFGKKSLSSKEANEVRVYLKEFKALSVREPSGVDIVRNQLHLKNVTQLVDPVLSLPASFWRKVAKRKSNPREEYILIYSLNRNREMDDYAKLLAERTGLKLIRFCTRLDQIFKSGKSRIIPDIFEFISLIDDATFVLTDSFHATAFSMLMNTPPICVYPGHYSNRISEFLNLLNEPGRHLRSYQDFEIVHKQVDFSHVNEVLERERNKVDRFLQDAIGE</sequence>
<dbReference type="EMBL" id="AMQX01000013">
    <property type="protein sequence ID" value="EKS49610.1"/>
    <property type="molecule type" value="Genomic_DNA"/>
</dbReference>
<reference evidence="2 3" key="1">
    <citation type="journal article" date="2013" name="Genome Announc.">
        <title>Draft Genome Sequence of Staphylococcus simulans UMC-CNS-990, Isolated from a Case of Chronic Bovine Mastitis.</title>
        <authorList>
            <person name="Calcutt M.J."/>
            <person name="Foecking M.F."/>
            <person name="Hsieh H.Y."/>
            <person name="Perry J."/>
            <person name="Stewart G.C."/>
            <person name="Middleton J.R."/>
        </authorList>
    </citation>
    <scope>NUCLEOTIDE SEQUENCE [LARGE SCALE GENOMIC DNA]</scope>
    <source>
        <strain evidence="2 3">LRHMDP3</strain>
    </source>
</reference>
<evidence type="ECO:0000259" key="1">
    <source>
        <dbReference type="Pfam" id="PF04230"/>
    </source>
</evidence>
<proteinExistence type="predicted"/>
<accession>A0AB33XRY2</accession>
<protein>
    <recommendedName>
        <fullName evidence="1">Polysaccharide pyruvyl transferase domain-containing protein</fullName>
    </recommendedName>
</protein>
<evidence type="ECO:0000313" key="3">
    <source>
        <dbReference type="Proteomes" id="UP000009352"/>
    </source>
</evidence>
<gene>
    <name evidence="2" type="ORF">LRHMDP3_2231</name>
</gene>
<comment type="caution">
    <text evidence="2">The sequence shown here is derived from an EMBL/GenBank/DDBJ whole genome shotgun (WGS) entry which is preliminary data.</text>
</comment>
<name>A0AB33XRY2_LACRH</name>
<dbReference type="AlphaFoldDB" id="A0AB33XRY2"/>
<evidence type="ECO:0000313" key="2">
    <source>
        <dbReference type="EMBL" id="EKS49610.1"/>
    </source>
</evidence>
<dbReference type="Proteomes" id="UP000009352">
    <property type="component" value="Unassembled WGS sequence"/>
</dbReference>
<dbReference type="InterPro" id="IPR007345">
    <property type="entry name" value="Polysacch_pyruvyl_Trfase"/>
</dbReference>
<organism evidence="2 3">
    <name type="scientific">Lacticaseibacillus rhamnosus LRHMDP3</name>
    <dbReference type="NCBI Taxonomy" id="1203259"/>
    <lineage>
        <taxon>Bacteria</taxon>
        <taxon>Bacillati</taxon>
        <taxon>Bacillota</taxon>
        <taxon>Bacilli</taxon>
        <taxon>Lactobacillales</taxon>
        <taxon>Lactobacillaceae</taxon>
        <taxon>Lacticaseibacillus</taxon>
    </lineage>
</organism>
<dbReference type="RefSeq" id="WP_005715260.1">
    <property type="nucleotide sequence ID" value="NZ_AMQX01000013.1"/>
</dbReference>
<feature type="domain" description="Polysaccharide pyruvyl transferase" evidence="1">
    <location>
        <begin position="13"/>
        <end position="301"/>
    </location>
</feature>